<organism evidence="2 3">
    <name type="scientific">Methylorubrum extorquens DSM 13060</name>
    <dbReference type="NCBI Taxonomy" id="882800"/>
    <lineage>
        <taxon>Bacteria</taxon>
        <taxon>Pseudomonadati</taxon>
        <taxon>Pseudomonadota</taxon>
        <taxon>Alphaproteobacteria</taxon>
        <taxon>Hyphomicrobiales</taxon>
        <taxon>Methylobacteriaceae</taxon>
        <taxon>Methylorubrum</taxon>
    </lineage>
</organism>
<dbReference type="Proteomes" id="UP000004382">
    <property type="component" value="Unassembled WGS sequence"/>
</dbReference>
<dbReference type="Pfam" id="PF13340">
    <property type="entry name" value="DUF4096"/>
    <property type="match status" value="1"/>
</dbReference>
<dbReference type="PANTHER" id="PTHR46637:SF1">
    <property type="entry name" value="BLL5188 PROTEIN"/>
    <property type="match status" value="1"/>
</dbReference>
<comment type="caution">
    <text evidence="2">The sequence shown here is derived from an EMBL/GenBank/DDBJ whole genome shotgun (WGS) entry which is preliminary data.</text>
</comment>
<name>H1KQZ2_METEX</name>
<feature type="non-terminal residue" evidence="2">
    <location>
        <position position="52"/>
    </location>
</feature>
<dbReference type="EMBL" id="AGJK01000216">
    <property type="protein sequence ID" value="EHP90051.1"/>
    <property type="molecule type" value="Genomic_DNA"/>
</dbReference>
<sequence>MADLFWLSDEQWAVIEPFLPRNQPGPERKDDRRIISGILHVITAGCRWCDCP</sequence>
<reference evidence="2 3" key="1">
    <citation type="submission" date="2011-09" db="EMBL/GenBank/DDBJ databases">
        <title>The draft genome of Methylobacterium extorquens DSM 13060.</title>
        <authorList>
            <consortium name="US DOE Joint Genome Institute (JGI-PGF)"/>
            <person name="Lucas S."/>
            <person name="Han J."/>
            <person name="Lapidus A."/>
            <person name="Cheng J.-F."/>
            <person name="Goodwin L."/>
            <person name="Pitluck S."/>
            <person name="Peters L."/>
            <person name="Land M.L."/>
            <person name="Hauser L."/>
            <person name="Koskimaki J."/>
            <person name="Halonen O."/>
            <person name="Pirttila A."/>
            <person name="Frank C."/>
            <person name="Woyke T.J."/>
        </authorList>
    </citation>
    <scope>NUCLEOTIDE SEQUENCE [LARGE SCALE GENOMIC DNA]</scope>
    <source>
        <strain evidence="2 3">DSM 13060</strain>
    </source>
</reference>
<accession>H1KQZ2</accession>
<evidence type="ECO:0000313" key="2">
    <source>
        <dbReference type="EMBL" id="EHP90051.1"/>
    </source>
</evidence>
<evidence type="ECO:0000259" key="1">
    <source>
        <dbReference type="Pfam" id="PF13340"/>
    </source>
</evidence>
<gene>
    <name evidence="2" type="ORF">MetexDRAFT_5055</name>
</gene>
<feature type="domain" description="Insertion element IS402-like" evidence="1">
    <location>
        <begin position="7"/>
        <end position="52"/>
    </location>
</feature>
<dbReference type="AlphaFoldDB" id="H1KQZ2"/>
<proteinExistence type="predicted"/>
<dbReference type="InterPro" id="IPR025161">
    <property type="entry name" value="IS402-like_dom"/>
</dbReference>
<dbReference type="InterPro" id="IPR052909">
    <property type="entry name" value="Transposase_6_like"/>
</dbReference>
<dbReference type="RefSeq" id="WP_003604626.1">
    <property type="nucleotide sequence ID" value="NZ_AGJK01000216.1"/>
</dbReference>
<evidence type="ECO:0000313" key="3">
    <source>
        <dbReference type="Proteomes" id="UP000004382"/>
    </source>
</evidence>
<protein>
    <recommendedName>
        <fullName evidence="1">Insertion element IS402-like domain-containing protein</fullName>
    </recommendedName>
</protein>
<dbReference type="PANTHER" id="PTHR46637">
    <property type="entry name" value="TIS1421-TRANSPOSASE PROTEIN A"/>
    <property type="match status" value="1"/>
</dbReference>